<organism evidence="3 4">
    <name type="scientific">Triparma strigata</name>
    <dbReference type="NCBI Taxonomy" id="1606541"/>
    <lineage>
        <taxon>Eukaryota</taxon>
        <taxon>Sar</taxon>
        <taxon>Stramenopiles</taxon>
        <taxon>Ochrophyta</taxon>
        <taxon>Bolidophyceae</taxon>
        <taxon>Parmales</taxon>
        <taxon>Triparmaceae</taxon>
        <taxon>Triparma</taxon>
    </lineage>
</organism>
<proteinExistence type="predicted"/>
<keyword evidence="1" id="KW-0106">Calcium</keyword>
<accession>A0A9W7EZ75</accession>
<reference evidence="4" key="1">
    <citation type="journal article" date="2023" name="Commun. Biol.">
        <title>Genome analysis of Parmales, the sister group of diatoms, reveals the evolutionary specialization of diatoms from phago-mixotrophs to photoautotrophs.</title>
        <authorList>
            <person name="Ban H."/>
            <person name="Sato S."/>
            <person name="Yoshikawa S."/>
            <person name="Yamada K."/>
            <person name="Nakamura Y."/>
            <person name="Ichinomiya M."/>
            <person name="Sato N."/>
            <person name="Blanc-Mathieu R."/>
            <person name="Endo H."/>
            <person name="Kuwata A."/>
            <person name="Ogata H."/>
        </authorList>
    </citation>
    <scope>NUCLEOTIDE SEQUENCE [LARGE SCALE GENOMIC DNA]</scope>
    <source>
        <strain evidence="4">NIES 3701</strain>
    </source>
</reference>
<keyword evidence="4" id="KW-1185">Reference proteome</keyword>
<evidence type="ECO:0000256" key="1">
    <source>
        <dbReference type="ARBA" id="ARBA00022837"/>
    </source>
</evidence>
<dbReference type="EMBL" id="BRXY01000450">
    <property type="protein sequence ID" value="GMH95807.1"/>
    <property type="molecule type" value="Genomic_DNA"/>
</dbReference>
<evidence type="ECO:0000313" key="4">
    <source>
        <dbReference type="Proteomes" id="UP001165085"/>
    </source>
</evidence>
<dbReference type="Proteomes" id="UP001165085">
    <property type="component" value="Unassembled WGS sequence"/>
</dbReference>
<dbReference type="InterPro" id="IPR018247">
    <property type="entry name" value="EF_Hand_1_Ca_BS"/>
</dbReference>
<dbReference type="SUPFAM" id="SSF47473">
    <property type="entry name" value="EF-hand"/>
    <property type="match status" value="1"/>
</dbReference>
<feature type="region of interest" description="Disordered" evidence="2">
    <location>
        <begin position="1"/>
        <end position="21"/>
    </location>
</feature>
<gene>
    <name evidence="3" type="ORF">TrST_g12216</name>
</gene>
<dbReference type="AlphaFoldDB" id="A0A9W7EZ75"/>
<dbReference type="InterPro" id="IPR011992">
    <property type="entry name" value="EF-hand-dom_pair"/>
</dbReference>
<comment type="caution">
    <text evidence="3">The sequence shown here is derived from an EMBL/GenBank/DDBJ whole genome shotgun (WGS) entry which is preliminary data.</text>
</comment>
<dbReference type="PROSITE" id="PS00018">
    <property type="entry name" value="EF_HAND_1"/>
    <property type="match status" value="1"/>
</dbReference>
<evidence type="ECO:0000313" key="3">
    <source>
        <dbReference type="EMBL" id="GMH95807.1"/>
    </source>
</evidence>
<evidence type="ECO:0008006" key="5">
    <source>
        <dbReference type="Google" id="ProtNLM"/>
    </source>
</evidence>
<evidence type="ECO:0000256" key="2">
    <source>
        <dbReference type="SAM" id="MobiDB-lite"/>
    </source>
</evidence>
<name>A0A9W7EZ75_9STRA</name>
<protein>
    <recommendedName>
        <fullName evidence="5">EF-hand domain-containing protein</fullName>
    </recommendedName>
</protein>
<sequence length="105" mass="11807">MEKVSPEPTDGTNNILPGQKGDKSWHEILDVDRDGKVTAKDVNIALFLAGQTVPPNNFERVVNDPNLMGNFFDKGKFQEDLDRYTIIMKERDSKLIYGFDFGSGV</sequence>